<keyword evidence="3 4" id="KW-0408">Iron</keyword>
<keyword evidence="7" id="KW-1185">Reference proteome</keyword>
<dbReference type="InterPro" id="IPR051459">
    <property type="entry name" value="Cytochrome_c-type_DH"/>
</dbReference>
<evidence type="ECO:0000256" key="2">
    <source>
        <dbReference type="ARBA" id="ARBA00022723"/>
    </source>
</evidence>
<dbReference type="Pfam" id="PF00034">
    <property type="entry name" value="Cytochrom_C"/>
    <property type="match status" value="1"/>
</dbReference>
<dbReference type="Gene3D" id="1.10.760.10">
    <property type="entry name" value="Cytochrome c-like domain"/>
    <property type="match status" value="1"/>
</dbReference>
<reference evidence="7" key="1">
    <citation type="journal article" date="2019" name="Int. J. Syst. Evol. Microbiol.">
        <title>The Global Catalogue of Microorganisms (GCM) 10K type strain sequencing project: providing services to taxonomists for standard genome sequencing and annotation.</title>
        <authorList>
            <consortium name="The Broad Institute Genomics Platform"/>
            <consortium name="The Broad Institute Genome Sequencing Center for Infectious Disease"/>
            <person name="Wu L."/>
            <person name="Ma J."/>
        </authorList>
    </citation>
    <scope>NUCLEOTIDE SEQUENCE [LARGE SCALE GENOMIC DNA]</scope>
    <source>
        <strain evidence="7">KCTC 22671</strain>
    </source>
</reference>
<keyword evidence="2 4" id="KW-0479">Metal-binding</keyword>
<evidence type="ECO:0000256" key="3">
    <source>
        <dbReference type="ARBA" id="ARBA00023004"/>
    </source>
</evidence>
<proteinExistence type="predicted"/>
<dbReference type="PANTHER" id="PTHR35008:SF4">
    <property type="entry name" value="BLL4482 PROTEIN"/>
    <property type="match status" value="1"/>
</dbReference>
<dbReference type="PROSITE" id="PS51257">
    <property type="entry name" value="PROKAR_LIPOPROTEIN"/>
    <property type="match status" value="1"/>
</dbReference>
<dbReference type="Proteomes" id="UP001597534">
    <property type="component" value="Unassembled WGS sequence"/>
</dbReference>
<accession>A0ABW5YNW9</accession>
<dbReference type="EMBL" id="JBHUPC010000017">
    <property type="protein sequence ID" value="MFD2892732.1"/>
    <property type="molecule type" value="Genomic_DNA"/>
</dbReference>
<dbReference type="PANTHER" id="PTHR35008">
    <property type="entry name" value="BLL4482 PROTEIN-RELATED"/>
    <property type="match status" value="1"/>
</dbReference>
<name>A0ABW5YNW9_9FLAO</name>
<evidence type="ECO:0000313" key="6">
    <source>
        <dbReference type="EMBL" id="MFD2892732.1"/>
    </source>
</evidence>
<dbReference type="RefSeq" id="WP_379812446.1">
    <property type="nucleotide sequence ID" value="NZ_JBHUPC010000017.1"/>
</dbReference>
<dbReference type="InterPro" id="IPR036909">
    <property type="entry name" value="Cyt_c-like_dom_sf"/>
</dbReference>
<evidence type="ECO:0000313" key="7">
    <source>
        <dbReference type="Proteomes" id="UP001597534"/>
    </source>
</evidence>
<keyword evidence="1 4" id="KW-0349">Heme</keyword>
<evidence type="ECO:0000259" key="5">
    <source>
        <dbReference type="PROSITE" id="PS51007"/>
    </source>
</evidence>
<organism evidence="6 7">
    <name type="scientific">Flavobacterium chuncheonense</name>
    <dbReference type="NCBI Taxonomy" id="2026653"/>
    <lineage>
        <taxon>Bacteria</taxon>
        <taxon>Pseudomonadati</taxon>
        <taxon>Bacteroidota</taxon>
        <taxon>Flavobacteriia</taxon>
        <taxon>Flavobacteriales</taxon>
        <taxon>Flavobacteriaceae</taxon>
        <taxon>Flavobacterium</taxon>
    </lineage>
</organism>
<dbReference type="SUPFAM" id="SSF46626">
    <property type="entry name" value="Cytochrome c"/>
    <property type="match status" value="1"/>
</dbReference>
<feature type="domain" description="Cytochrome c" evidence="5">
    <location>
        <begin position="43"/>
        <end position="184"/>
    </location>
</feature>
<dbReference type="PROSITE" id="PS51007">
    <property type="entry name" value="CYTC"/>
    <property type="match status" value="1"/>
</dbReference>
<comment type="caution">
    <text evidence="6">The sequence shown here is derived from an EMBL/GenBank/DDBJ whole genome shotgun (WGS) entry which is preliminary data.</text>
</comment>
<gene>
    <name evidence="6" type="ORF">ACFS5J_11990</name>
</gene>
<evidence type="ECO:0000256" key="1">
    <source>
        <dbReference type="ARBA" id="ARBA00022617"/>
    </source>
</evidence>
<dbReference type="InterPro" id="IPR009056">
    <property type="entry name" value="Cyt_c-like_dom"/>
</dbReference>
<protein>
    <submittedName>
        <fullName evidence="6">C-type cytochrome</fullName>
    </submittedName>
</protein>
<sequence length="199" mass="21887">MKKNILLIMGLILLSCVLVITSCEKSKEKPTDISATPIEKTEDIIQKGEYLVNIMGCNDCHSPKRMGAQGPEIIPELLLSGFQSDSPPFTINVDDLTKEGFAIFYPDLTASKGPWGTSYAANLTPDATGIGDWSEAQFKKAITEGKFKGLDNGRLLLPPMPWASFINLKNEDIHAIFSYLKSIKPVHNIVPEADIVQHN</sequence>
<evidence type="ECO:0000256" key="4">
    <source>
        <dbReference type="PROSITE-ProRule" id="PRU00433"/>
    </source>
</evidence>